<dbReference type="GO" id="GO:0005737">
    <property type="term" value="C:cytoplasm"/>
    <property type="evidence" value="ECO:0007669"/>
    <property type="project" value="UniProtKB-SubCell"/>
</dbReference>
<dbReference type="InterPro" id="IPR016153">
    <property type="entry name" value="Heat_shock_Hsp33_N"/>
</dbReference>
<dbReference type="EMBL" id="AZFQ01000016">
    <property type="protein sequence ID" value="KRM00021.1"/>
    <property type="molecule type" value="Genomic_DNA"/>
</dbReference>
<evidence type="ECO:0000256" key="2">
    <source>
        <dbReference type="ARBA" id="ARBA00022833"/>
    </source>
</evidence>
<keyword evidence="1 6" id="KW-0963">Cytoplasm</keyword>
<gene>
    <name evidence="6" type="primary">hslO</name>
    <name evidence="7" type="ORF">FD50_GL002260</name>
</gene>
<proteinExistence type="inferred from homology"/>
<dbReference type="GO" id="GO:0051082">
    <property type="term" value="F:unfolded protein binding"/>
    <property type="evidence" value="ECO:0007669"/>
    <property type="project" value="UniProtKB-UniRule"/>
</dbReference>
<evidence type="ECO:0000256" key="6">
    <source>
        <dbReference type="HAMAP-Rule" id="MF_00117"/>
    </source>
</evidence>
<comment type="similarity">
    <text evidence="6">Belongs to the HSP33 family.</text>
</comment>
<protein>
    <recommendedName>
        <fullName evidence="6">33 kDa chaperonin</fullName>
    </recommendedName>
    <alternativeName>
        <fullName evidence="6">Heat shock protein 33 homolog</fullName>
        <shortName evidence="6">HSP33</shortName>
    </alternativeName>
</protein>
<evidence type="ECO:0000256" key="3">
    <source>
        <dbReference type="ARBA" id="ARBA00023157"/>
    </source>
</evidence>
<dbReference type="AlphaFoldDB" id="A0A0R1V4B8"/>
<comment type="function">
    <text evidence="6">Redox regulated molecular chaperone. Protects both thermally unfolding and oxidatively damaged proteins from irreversible aggregation. Plays an important role in the bacterial defense system toward oxidative stress.</text>
</comment>
<keyword evidence="3 6" id="KW-1015">Disulfide bond</keyword>
<dbReference type="GO" id="GO:0042026">
    <property type="term" value="P:protein refolding"/>
    <property type="evidence" value="ECO:0007669"/>
    <property type="project" value="TreeGrafter"/>
</dbReference>
<organism evidence="7 8">
    <name type="scientific">Liquorilactobacillus satsumensis DSM 16230 = JCM 12392</name>
    <dbReference type="NCBI Taxonomy" id="1423801"/>
    <lineage>
        <taxon>Bacteria</taxon>
        <taxon>Bacillati</taxon>
        <taxon>Bacillota</taxon>
        <taxon>Bacilli</taxon>
        <taxon>Lactobacillales</taxon>
        <taxon>Lactobacillaceae</taxon>
        <taxon>Liquorilactobacillus</taxon>
    </lineage>
</organism>
<dbReference type="Gene3D" id="3.55.30.10">
    <property type="entry name" value="Hsp33 domain"/>
    <property type="match status" value="1"/>
</dbReference>
<dbReference type="InterPro" id="IPR000397">
    <property type="entry name" value="Heat_shock_Hsp33"/>
</dbReference>
<dbReference type="PATRIC" id="fig|1423801.4.peg.2308"/>
<comment type="subcellular location">
    <subcellularLocation>
        <location evidence="6">Cytoplasm</location>
    </subcellularLocation>
</comment>
<accession>A0A0R1V4B8</accession>
<dbReference type="GeneID" id="98307215"/>
<evidence type="ECO:0000256" key="4">
    <source>
        <dbReference type="ARBA" id="ARBA00023186"/>
    </source>
</evidence>
<dbReference type="PIRSF" id="PIRSF005261">
    <property type="entry name" value="Heat_shock_Hsp33"/>
    <property type="match status" value="1"/>
</dbReference>
<dbReference type="HAMAP" id="MF_00117">
    <property type="entry name" value="HslO"/>
    <property type="match status" value="1"/>
</dbReference>
<dbReference type="Proteomes" id="UP000051166">
    <property type="component" value="Unassembled WGS sequence"/>
</dbReference>
<sequence>MTDYLVKSLAFAGQLRIYAVDTTKTVQKAQQLHDTWSAASAALGRTLTATALLSQALLKESGRLTVKVLGDGPVGALVVDGDAQGQLKGYLQHPHVHLPLNEKHKIDVKGAVGTHGFLAVTKDLGMKTPFTGQVPLVSGELGEDFAYYLAKSEQIPSAVGLSVFVNEDNTVRTAGGFLIQVLPGAQDELLAKLEQTLATLPSISEMMATGMTPTEMIAKICGAGNYQILAKSEIKYQCDCSKERFEKALAAIAVSDLETMINEDHGAEAVCHFCGKKYIFTEAELRQLRDGKND</sequence>
<dbReference type="InterPro" id="IPR016154">
    <property type="entry name" value="Heat_shock_Hsp33_C"/>
</dbReference>
<dbReference type="RefSeq" id="WP_056959744.1">
    <property type="nucleotide sequence ID" value="NZ_AZFQ01000016.1"/>
</dbReference>
<evidence type="ECO:0000313" key="8">
    <source>
        <dbReference type="Proteomes" id="UP000051166"/>
    </source>
</evidence>
<evidence type="ECO:0000256" key="5">
    <source>
        <dbReference type="ARBA" id="ARBA00023284"/>
    </source>
</evidence>
<name>A0A0R1V4B8_9LACO</name>
<evidence type="ECO:0000313" key="7">
    <source>
        <dbReference type="EMBL" id="KRM00021.1"/>
    </source>
</evidence>
<dbReference type="GO" id="GO:0044183">
    <property type="term" value="F:protein folding chaperone"/>
    <property type="evidence" value="ECO:0007669"/>
    <property type="project" value="TreeGrafter"/>
</dbReference>
<evidence type="ECO:0000256" key="1">
    <source>
        <dbReference type="ARBA" id="ARBA00022490"/>
    </source>
</evidence>
<dbReference type="SUPFAM" id="SSF118352">
    <property type="entry name" value="HSP33 redox switch-like"/>
    <property type="match status" value="1"/>
</dbReference>
<keyword evidence="2 6" id="KW-0862">Zinc</keyword>
<comment type="PTM">
    <text evidence="6">Under oxidizing conditions two disulfide bonds are formed involving the reactive cysteines. Under reducing conditions zinc is bound to the reactive cysteines and the protein is inactive.</text>
</comment>
<reference evidence="7 8" key="1">
    <citation type="journal article" date="2015" name="Genome Announc.">
        <title>Expanding the biotechnology potential of lactobacilli through comparative genomics of 213 strains and associated genera.</title>
        <authorList>
            <person name="Sun Z."/>
            <person name="Harris H.M."/>
            <person name="McCann A."/>
            <person name="Guo C."/>
            <person name="Argimon S."/>
            <person name="Zhang W."/>
            <person name="Yang X."/>
            <person name="Jeffery I.B."/>
            <person name="Cooney J.C."/>
            <person name="Kagawa T.F."/>
            <person name="Liu W."/>
            <person name="Song Y."/>
            <person name="Salvetti E."/>
            <person name="Wrobel A."/>
            <person name="Rasinkangas P."/>
            <person name="Parkhill J."/>
            <person name="Rea M.C."/>
            <person name="O'Sullivan O."/>
            <person name="Ritari J."/>
            <person name="Douillard F.P."/>
            <person name="Paul Ross R."/>
            <person name="Yang R."/>
            <person name="Briner A.E."/>
            <person name="Felis G.E."/>
            <person name="de Vos W.M."/>
            <person name="Barrangou R."/>
            <person name="Klaenhammer T.R."/>
            <person name="Caufield P.W."/>
            <person name="Cui Y."/>
            <person name="Zhang H."/>
            <person name="O'Toole P.W."/>
        </authorList>
    </citation>
    <scope>NUCLEOTIDE SEQUENCE [LARGE SCALE GENOMIC DNA]</scope>
    <source>
        <strain evidence="7 8">DSM 16230</strain>
    </source>
</reference>
<dbReference type="STRING" id="1423801.FD50_GL002260"/>
<feature type="disulfide bond" description="Redox-active" evidence="6">
    <location>
        <begin position="238"/>
        <end position="240"/>
    </location>
</feature>
<dbReference type="Pfam" id="PF01430">
    <property type="entry name" value="HSP33"/>
    <property type="match status" value="1"/>
</dbReference>
<keyword evidence="4 6" id="KW-0143">Chaperone</keyword>
<comment type="caution">
    <text evidence="7">The sequence shown here is derived from an EMBL/GenBank/DDBJ whole genome shotgun (WGS) entry which is preliminary data.</text>
</comment>
<dbReference type="NCBIfam" id="NF001033">
    <property type="entry name" value="PRK00114.1"/>
    <property type="match status" value="1"/>
</dbReference>
<keyword evidence="8" id="KW-1185">Reference proteome</keyword>
<dbReference type="Gene3D" id="3.90.1280.10">
    <property type="entry name" value="HSP33 redox switch-like"/>
    <property type="match status" value="1"/>
</dbReference>
<dbReference type="PANTHER" id="PTHR30111">
    <property type="entry name" value="33 KDA CHAPERONIN"/>
    <property type="match status" value="1"/>
</dbReference>
<dbReference type="PANTHER" id="PTHR30111:SF1">
    <property type="entry name" value="33 KDA CHAPERONIN"/>
    <property type="match status" value="1"/>
</dbReference>
<keyword evidence="5 6" id="KW-0676">Redox-active center</keyword>
<dbReference type="SUPFAM" id="SSF64397">
    <property type="entry name" value="Hsp33 domain"/>
    <property type="match status" value="1"/>
</dbReference>
<dbReference type="CDD" id="cd00498">
    <property type="entry name" value="Hsp33"/>
    <property type="match status" value="1"/>
</dbReference>
<feature type="disulfide bond" description="Redox-active" evidence="6">
    <location>
        <begin position="271"/>
        <end position="274"/>
    </location>
</feature>
<dbReference type="OrthoDB" id="9776534at2"/>